<dbReference type="InterPro" id="IPR035906">
    <property type="entry name" value="MetI-like_sf"/>
</dbReference>
<feature type="transmembrane region" description="Helical" evidence="7">
    <location>
        <begin position="227"/>
        <end position="250"/>
    </location>
</feature>
<evidence type="ECO:0000259" key="9">
    <source>
        <dbReference type="PROSITE" id="PS50928"/>
    </source>
</evidence>
<comment type="subcellular location">
    <subcellularLocation>
        <location evidence="1 7">Cell membrane</location>
        <topology evidence="1 7">Multi-pass membrane protein</topology>
    </subcellularLocation>
</comment>
<dbReference type="CDD" id="cd06261">
    <property type="entry name" value="TM_PBP2"/>
    <property type="match status" value="1"/>
</dbReference>
<dbReference type="PANTHER" id="PTHR43386:SF25">
    <property type="entry name" value="PEPTIDE ABC TRANSPORTER PERMEASE PROTEIN"/>
    <property type="match status" value="1"/>
</dbReference>
<dbReference type="GeneID" id="91489125"/>
<evidence type="ECO:0000256" key="1">
    <source>
        <dbReference type="ARBA" id="ARBA00004651"/>
    </source>
</evidence>
<comment type="similarity">
    <text evidence="7">Belongs to the binding-protein-dependent transport system permease family.</text>
</comment>
<dbReference type="SUPFAM" id="SSF161098">
    <property type="entry name" value="MetI-like"/>
    <property type="match status" value="1"/>
</dbReference>
<keyword evidence="11" id="KW-1185">Reference proteome</keyword>
<feature type="domain" description="ABC transmembrane type-1" evidence="9">
    <location>
        <begin position="66"/>
        <end position="250"/>
    </location>
</feature>
<keyword evidence="5 7" id="KW-1133">Transmembrane helix</keyword>
<dbReference type="GO" id="GO:0055085">
    <property type="term" value="P:transmembrane transport"/>
    <property type="evidence" value="ECO:0007669"/>
    <property type="project" value="InterPro"/>
</dbReference>
<keyword evidence="4 7" id="KW-0812">Transmembrane</keyword>
<evidence type="ECO:0000256" key="3">
    <source>
        <dbReference type="ARBA" id="ARBA00022475"/>
    </source>
</evidence>
<name>D7B193_NOCDD</name>
<dbReference type="EMBL" id="CP002040">
    <property type="protein sequence ID" value="ADH66484.1"/>
    <property type="molecule type" value="Genomic_DNA"/>
</dbReference>
<dbReference type="Pfam" id="PF00528">
    <property type="entry name" value="BPD_transp_1"/>
    <property type="match status" value="1"/>
</dbReference>
<dbReference type="KEGG" id="nda:Ndas_1041"/>
<feature type="region of interest" description="Disordered" evidence="8">
    <location>
        <begin position="257"/>
        <end position="284"/>
    </location>
</feature>
<keyword evidence="6 7" id="KW-0472">Membrane</keyword>
<dbReference type="eggNOG" id="COG1173">
    <property type="taxonomic scope" value="Bacteria"/>
</dbReference>
<reference evidence="10 11" key="1">
    <citation type="journal article" date="2010" name="Stand. Genomic Sci.">
        <title>Complete genome sequence of Nocardiopsis dassonvillei type strain (IMRU 509).</title>
        <authorList>
            <person name="Sun H."/>
            <person name="Lapidus A."/>
            <person name="Nolan M."/>
            <person name="Lucas S."/>
            <person name="Del Rio T.G."/>
            <person name="Tice H."/>
            <person name="Cheng J.F."/>
            <person name="Tapia R."/>
            <person name="Han C."/>
            <person name="Goodwin L."/>
            <person name="Pitluck S."/>
            <person name="Pagani I."/>
            <person name="Ivanova N."/>
            <person name="Mavromatis K."/>
            <person name="Mikhailova N."/>
            <person name="Pati A."/>
            <person name="Chen A."/>
            <person name="Palaniappan K."/>
            <person name="Land M."/>
            <person name="Hauser L."/>
            <person name="Chang Y.J."/>
            <person name="Jeffries C.D."/>
            <person name="Djao O.D."/>
            <person name="Rohde M."/>
            <person name="Sikorski J."/>
            <person name="Goker M."/>
            <person name="Woyke T."/>
            <person name="Bristow J."/>
            <person name="Eisen J.A."/>
            <person name="Markowitz V."/>
            <person name="Hugenholtz P."/>
            <person name="Kyrpides N.C."/>
            <person name="Klenk H.P."/>
        </authorList>
    </citation>
    <scope>NUCLEOTIDE SEQUENCE [LARGE SCALE GENOMIC DNA]</scope>
    <source>
        <strain evidence="11">ATCC 23218 / DSM 43111 / CIP 107115 / JCM 7437 / KCTC 9190 / NBRC 14626 / NCTC 10488 / NRRL B-5397 / IMRU 509</strain>
    </source>
</reference>
<dbReference type="Gene3D" id="1.10.3720.10">
    <property type="entry name" value="MetI-like"/>
    <property type="match status" value="1"/>
</dbReference>
<dbReference type="RefSeq" id="WP_013152091.1">
    <property type="nucleotide sequence ID" value="NC_014210.1"/>
</dbReference>
<feature type="compositionally biased region" description="Basic residues" evidence="8">
    <location>
        <begin position="261"/>
        <end position="271"/>
    </location>
</feature>
<dbReference type="Proteomes" id="UP000002219">
    <property type="component" value="Chromosome 1"/>
</dbReference>
<feature type="transmembrane region" description="Helical" evidence="7">
    <location>
        <begin position="97"/>
        <end position="119"/>
    </location>
</feature>
<dbReference type="STRING" id="446468.Ndas_1041"/>
<keyword evidence="3" id="KW-1003">Cell membrane</keyword>
<feature type="transmembrane region" description="Helical" evidence="7">
    <location>
        <begin position="125"/>
        <end position="143"/>
    </location>
</feature>
<dbReference type="InterPro" id="IPR050366">
    <property type="entry name" value="BP-dependent_transpt_permease"/>
</dbReference>
<feature type="transmembrane region" description="Helical" evidence="7">
    <location>
        <begin position="65"/>
        <end position="90"/>
    </location>
</feature>
<dbReference type="OrthoDB" id="9812701at2"/>
<evidence type="ECO:0000256" key="7">
    <source>
        <dbReference type="RuleBase" id="RU363032"/>
    </source>
</evidence>
<evidence type="ECO:0000256" key="8">
    <source>
        <dbReference type="SAM" id="MobiDB-lite"/>
    </source>
</evidence>
<evidence type="ECO:0000256" key="6">
    <source>
        <dbReference type="ARBA" id="ARBA00023136"/>
    </source>
</evidence>
<protein>
    <submittedName>
        <fullName evidence="10">Binding-protein-dependent transport systems inner membrane component</fullName>
    </submittedName>
</protein>
<keyword evidence="2 7" id="KW-0813">Transport</keyword>
<proteinExistence type="inferred from homology"/>
<gene>
    <name evidence="10" type="ordered locus">Ndas_1041</name>
</gene>
<evidence type="ECO:0000313" key="10">
    <source>
        <dbReference type="EMBL" id="ADH66484.1"/>
    </source>
</evidence>
<dbReference type="PANTHER" id="PTHR43386">
    <property type="entry name" value="OLIGOPEPTIDE TRANSPORT SYSTEM PERMEASE PROTEIN APPC"/>
    <property type="match status" value="1"/>
</dbReference>
<organism evidence="10 11">
    <name type="scientific">Nocardiopsis dassonvillei (strain ATCC 23218 / DSM 43111 / CIP 107115 / JCM 7437 / KCTC 9190 / NBRC 14626 / NCTC 10488 / NRRL B-5397 / IMRU 509)</name>
    <name type="common">Actinomadura dassonvillei</name>
    <dbReference type="NCBI Taxonomy" id="446468"/>
    <lineage>
        <taxon>Bacteria</taxon>
        <taxon>Bacillati</taxon>
        <taxon>Actinomycetota</taxon>
        <taxon>Actinomycetes</taxon>
        <taxon>Streptosporangiales</taxon>
        <taxon>Nocardiopsidaceae</taxon>
        <taxon>Nocardiopsis</taxon>
    </lineage>
</organism>
<evidence type="ECO:0000313" key="11">
    <source>
        <dbReference type="Proteomes" id="UP000002219"/>
    </source>
</evidence>
<dbReference type="GO" id="GO:0005886">
    <property type="term" value="C:plasma membrane"/>
    <property type="evidence" value="ECO:0007669"/>
    <property type="project" value="UniProtKB-SubCell"/>
</dbReference>
<dbReference type="InterPro" id="IPR000515">
    <property type="entry name" value="MetI-like"/>
</dbReference>
<sequence length="284" mass="28540">MSRALFPVLLVAVLAAALLGHWLAPHDPTEPLGVPWRGPAPGHPLGTDALGRDVWSRVLAGGGELLTVSVAAAVCASAVGVVGGLAAGWAAGAVDRALTAAADLMLAVPSLLLALVAAVALPGRAAVVVATVCGGAPLTLRVVRDAVRSVRASGYVEAARCRGERPASILFREVLPAVRGLVAADLGLRLVVALQVASALGVLGFGASPPAPDWALMLRENMAGAAMNPWAVAAPAAALGATTVVLALAAQFSPRRDGVRPRRRGFARRRKEALGDSGSGGFGG</sequence>
<dbReference type="PROSITE" id="PS50928">
    <property type="entry name" value="ABC_TM1"/>
    <property type="match status" value="1"/>
</dbReference>
<dbReference type="HOGENOM" id="CLU_028518_5_2_11"/>
<dbReference type="AlphaFoldDB" id="D7B193"/>
<evidence type="ECO:0000256" key="2">
    <source>
        <dbReference type="ARBA" id="ARBA00022448"/>
    </source>
</evidence>
<evidence type="ECO:0000256" key="5">
    <source>
        <dbReference type="ARBA" id="ARBA00022989"/>
    </source>
</evidence>
<evidence type="ECO:0000256" key="4">
    <source>
        <dbReference type="ARBA" id="ARBA00022692"/>
    </source>
</evidence>
<accession>D7B193</accession>
<feature type="transmembrane region" description="Helical" evidence="7">
    <location>
        <begin position="186"/>
        <end position="207"/>
    </location>
</feature>